<evidence type="ECO:0000313" key="3">
    <source>
        <dbReference type="Proteomes" id="UP000326340"/>
    </source>
</evidence>
<feature type="compositionally biased region" description="Basic and acidic residues" evidence="1">
    <location>
        <begin position="106"/>
        <end position="116"/>
    </location>
</feature>
<keyword evidence="3" id="KW-1185">Reference proteome</keyword>
<reference evidence="2 3" key="1">
    <citation type="journal article" date="2019" name="Sci. Rep.">
        <title>Colletotrichum shisoi sp. nov., an anthracnose pathogen of Perilla frutescens in Japan: molecular phylogenetic, morphological and genomic evidence.</title>
        <authorList>
            <person name="Gan P."/>
            <person name="Tsushima A."/>
            <person name="Hiroyama R."/>
            <person name="Narusaka M."/>
            <person name="Takano Y."/>
            <person name="Narusaka Y."/>
            <person name="Kawaradani M."/>
            <person name="Damm U."/>
            <person name="Shirasu K."/>
        </authorList>
    </citation>
    <scope>NUCLEOTIDE SEQUENCE [LARGE SCALE GENOMIC DNA]</scope>
    <source>
        <strain evidence="2 3">PG-2018a</strain>
    </source>
</reference>
<protein>
    <submittedName>
        <fullName evidence="2">Uncharacterized protein</fullName>
    </submittedName>
</protein>
<feature type="compositionally biased region" description="Low complexity" evidence="1">
    <location>
        <begin position="70"/>
        <end position="92"/>
    </location>
</feature>
<feature type="compositionally biased region" description="Polar residues" evidence="1">
    <location>
        <begin position="93"/>
        <end position="104"/>
    </location>
</feature>
<dbReference type="PANTHER" id="PTHR42053:SF1">
    <property type="match status" value="1"/>
</dbReference>
<feature type="region of interest" description="Disordered" evidence="1">
    <location>
        <begin position="64"/>
        <end position="166"/>
    </location>
</feature>
<dbReference type="EMBL" id="PUHP01000171">
    <property type="protein sequence ID" value="TQN72449.1"/>
    <property type="molecule type" value="Genomic_DNA"/>
</dbReference>
<accession>A0A5Q4C0Q8</accession>
<gene>
    <name evidence="2" type="ORF">CSHISOI_03023</name>
</gene>
<dbReference type="PANTHER" id="PTHR42053">
    <property type="match status" value="1"/>
</dbReference>
<proteinExistence type="predicted"/>
<organism evidence="2 3">
    <name type="scientific">Colletotrichum shisoi</name>
    <dbReference type="NCBI Taxonomy" id="2078593"/>
    <lineage>
        <taxon>Eukaryota</taxon>
        <taxon>Fungi</taxon>
        <taxon>Dikarya</taxon>
        <taxon>Ascomycota</taxon>
        <taxon>Pezizomycotina</taxon>
        <taxon>Sordariomycetes</taxon>
        <taxon>Hypocreomycetidae</taxon>
        <taxon>Glomerellales</taxon>
        <taxon>Glomerellaceae</taxon>
        <taxon>Colletotrichum</taxon>
        <taxon>Colletotrichum destructivum species complex</taxon>
    </lineage>
</organism>
<comment type="caution">
    <text evidence="2">The sequence shown here is derived from an EMBL/GenBank/DDBJ whole genome shotgun (WGS) entry which is preliminary data.</text>
</comment>
<sequence>MPANRPKLAQLATPVTSTFPSETIFSASTPLSARPMSCRDLPIKTPISPPTAYTDFLKHMSLNSPAAFKPSTSGETTPESTPESTPKSTPDSLPSTATSEQTDVSCKCEHEHEHKAPATAPAIPPSPFTQLPMSAPPTGANSFPSLKIPPSPAVSHVDSPMSARSPFSARSFHSVFDWDAALKAKRLNDAKKPSRTSVRHIREVVTRTVTYTPRMNPAPKGKRRKVE</sequence>
<dbReference type="AlphaFoldDB" id="A0A5Q4C0Q8"/>
<dbReference type="OrthoDB" id="5405654at2759"/>
<evidence type="ECO:0000313" key="2">
    <source>
        <dbReference type="EMBL" id="TQN72449.1"/>
    </source>
</evidence>
<evidence type="ECO:0000256" key="1">
    <source>
        <dbReference type="SAM" id="MobiDB-lite"/>
    </source>
</evidence>
<name>A0A5Q4C0Q8_9PEZI</name>
<dbReference type="Proteomes" id="UP000326340">
    <property type="component" value="Unassembled WGS sequence"/>
</dbReference>